<gene>
    <name evidence="2" type="ORF">LEP1GSC123_1300</name>
</gene>
<dbReference type="Proteomes" id="UP000011783">
    <property type="component" value="Unassembled WGS sequence"/>
</dbReference>
<feature type="compositionally biased region" description="Polar residues" evidence="1">
    <location>
        <begin position="63"/>
        <end position="77"/>
    </location>
</feature>
<name>M3GS23_LEPBO</name>
<protein>
    <submittedName>
        <fullName evidence="2">Uncharacterized protein</fullName>
    </submittedName>
</protein>
<reference evidence="2 3" key="1">
    <citation type="submission" date="2013-01" db="EMBL/GenBank/DDBJ databases">
        <authorList>
            <person name="Harkins D.M."/>
            <person name="Durkin A.S."/>
            <person name="Brinkac L.M."/>
            <person name="Haft D.H."/>
            <person name="Selengut J.D."/>
            <person name="Sanka R."/>
            <person name="DePew J."/>
            <person name="Purushe J."/>
            <person name="Picardeau M."/>
            <person name="Werts C."/>
            <person name="Goarant C."/>
            <person name="Vinetz J.M."/>
            <person name="Sutton G.G."/>
            <person name="Nierman W.C."/>
            <person name="Fouts D.E."/>
        </authorList>
    </citation>
    <scope>NUCLEOTIDE SEQUENCE [LARGE SCALE GENOMIC DNA]</scope>
    <source>
        <strain evidence="2 3">200701203</strain>
    </source>
</reference>
<sequence>MLKRYFPWFGVHVFKQKPVFGKENVDRAYEETIRMIREMSEKNGQLSHSNRRNRNPYGHQPQCCISQKGLQNIGTSS</sequence>
<dbReference type="EMBL" id="AKWO02000109">
    <property type="protein sequence ID" value="EMF97613.1"/>
    <property type="molecule type" value="Genomic_DNA"/>
</dbReference>
<evidence type="ECO:0000313" key="2">
    <source>
        <dbReference type="EMBL" id="EMF97613.1"/>
    </source>
</evidence>
<evidence type="ECO:0000256" key="1">
    <source>
        <dbReference type="SAM" id="MobiDB-lite"/>
    </source>
</evidence>
<evidence type="ECO:0000313" key="3">
    <source>
        <dbReference type="Proteomes" id="UP000011783"/>
    </source>
</evidence>
<proteinExistence type="predicted"/>
<dbReference type="AlphaFoldDB" id="M3GS23"/>
<dbReference type="BioCyc" id="LBOR1193007:G11KN-1552-MONOMER"/>
<feature type="region of interest" description="Disordered" evidence="1">
    <location>
        <begin position="40"/>
        <end position="77"/>
    </location>
</feature>
<organism evidence="2 3">
    <name type="scientific">Leptospira borgpetersenii str. 200701203</name>
    <dbReference type="NCBI Taxonomy" id="1193007"/>
    <lineage>
        <taxon>Bacteria</taxon>
        <taxon>Pseudomonadati</taxon>
        <taxon>Spirochaetota</taxon>
        <taxon>Spirochaetia</taxon>
        <taxon>Leptospirales</taxon>
        <taxon>Leptospiraceae</taxon>
        <taxon>Leptospira</taxon>
    </lineage>
</organism>
<accession>M3GS23</accession>
<comment type="caution">
    <text evidence="2">The sequence shown here is derived from an EMBL/GenBank/DDBJ whole genome shotgun (WGS) entry which is preliminary data.</text>
</comment>